<dbReference type="EMBL" id="JABBJJ010000050">
    <property type="protein sequence ID" value="NMO15877.1"/>
    <property type="molecule type" value="Genomic_DNA"/>
</dbReference>
<name>A0A848LB62_9BACT</name>
<dbReference type="RefSeq" id="WP_169345166.1">
    <property type="nucleotide sequence ID" value="NZ_JABBJJ010000050.1"/>
</dbReference>
<reference evidence="1 2" key="1">
    <citation type="submission" date="2020-04" db="EMBL/GenBank/DDBJ databases">
        <title>Draft genome of Pyxidicoccus fallax type strain.</title>
        <authorList>
            <person name="Whitworth D.E."/>
        </authorList>
    </citation>
    <scope>NUCLEOTIDE SEQUENCE [LARGE SCALE GENOMIC DNA]</scope>
    <source>
        <strain evidence="1 2">DSM 14698</strain>
    </source>
</reference>
<protein>
    <submittedName>
        <fullName evidence="1">SdpA family antimicrobial peptide system protein</fullName>
    </submittedName>
</protein>
<keyword evidence="2" id="KW-1185">Reference proteome</keyword>
<dbReference type="NCBIfam" id="TIGR04034">
    <property type="entry name" value="export_SdpA"/>
    <property type="match status" value="1"/>
</dbReference>
<evidence type="ECO:0000313" key="2">
    <source>
        <dbReference type="Proteomes" id="UP000518300"/>
    </source>
</evidence>
<organism evidence="1 2">
    <name type="scientific">Pyxidicoccus fallax</name>
    <dbReference type="NCBI Taxonomy" id="394095"/>
    <lineage>
        <taxon>Bacteria</taxon>
        <taxon>Pseudomonadati</taxon>
        <taxon>Myxococcota</taxon>
        <taxon>Myxococcia</taxon>
        <taxon>Myxococcales</taxon>
        <taxon>Cystobacterineae</taxon>
        <taxon>Myxococcaceae</taxon>
        <taxon>Pyxidicoccus</taxon>
    </lineage>
</organism>
<gene>
    <name evidence="1" type="ORF">HG543_13600</name>
</gene>
<sequence>MSPSPTTPRRAAAPRSFVLAVITATALYGVLATYSIHSRLPFNTVRLPGERSHLSGPFSIQFVLPQGWKFFTKSPREPELALYRRLDSGTWEHVNPLPVSDSSGFFRLDRTARAQGVEMALLTHAIPAFDWKARCRRSDEDCLGDTVPVRTVRNLTPTPTLCGTIGFVAREPLPWAWASHRDTTRMPASSLVLRVQC</sequence>
<dbReference type="InterPro" id="IPR023902">
    <property type="entry name" value="Sporulation_SdpA"/>
</dbReference>
<proteinExistence type="predicted"/>
<dbReference type="AlphaFoldDB" id="A0A848LB62"/>
<accession>A0A848LB62</accession>
<comment type="caution">
    <text evidence="1">The sequence shown here is derived from an EMBL/GenBank/DDBJ whole genome shotgun (WGS) entry which is preliminary data.</text>
</comment>
<dbReference type="Proteomes" id="UP000518300">
    <property type="component" value="Unassembled WGS sequence"/>
</dbReference>
<evidence type="ECO:0000313" key="1">
    <source>
        <dbReference type="EMBL" id="NMO15877.1"/>
    </source>
</evidence>
<dbReference type="Pfam" id="PF17418">
    <property type="entry name" value="SdpA"/>
    <property type="match status" value="1"/>
</dbReference>